<dbReference type="PANTHER" id="PTHR33121">
    <property type="entry name" value="CYCLIC DI-GMP PHOSPHODIESTERASE PDEF"/>
    <property type="match status" value="1"/>
</dbReference>
<dbReference type="InterPro" id="IPR035919">
    <property type="entry name" value="EAL_sf"/>
</dbReference>
<dbReference type="Proteomes" id="UP001354971">
    <property type="component" value="Unassembled WGS sequence"/>
</dbReference>
<evidence type="ECO:0000313" key="4">
    <source>
        <dbReference type="Proteomes" id="UP001354971"/>
    </source>
</evidence>
<dbReference type="InterPro" id="IPR050706">
    <property type="entry name" value="Cyclic-di-GMP_PDE-like"/>
</dbReference>
<name>A0ABU7LNA5_9PROT</name>
<dbReference type="PROSITE" id="PS50883">
    <property type="entry name" value="EAL"/>
    <property type="match status" value="1"/>
</dbReference>
<evidence type="ECO:0000313" key="3">
    <source>
        <dbReference type="EMBL" id="MEE2525373.1"/>
    </source>
</evidence>
<gene>
    <name evidence="3" type="ORF">V0U79_03270</name>
</gene>
<dbReference type="EMBL" id="JAZDRP010000002">
    <property type="protein sequence ID" value="MEE2525373.1"/>
    <property type="molecule type" value="Genomic_DNA"/>
</dbReference>
<accession>A0ABU7LNA5</accession>
<dbReference type="Gene3D" id="3.20.20.450">
    <property type="entry name" value="EAL domain"/>
    <property type="match status" value="1"/>
</dbReference>
<proteinExistence type="predicted"/>
<reference evidence="3 4" key="1">
    <citation type="submission" date="2024-01" db="EMBL/GenBank/DDBJ databases">
        <title>Hyphobacterium bacterium isolated from marine sediment.</title>
        <authorList>
            <person name="Zhao S."/>
        </authorList>
    </citation>
    <scope>NUCLEOTIDE SEQUENCE [LARGE SCALE GENOMIC DNA]</scope>
    <source>
        <strain evidence="4">HN65</strain>
    </source>
</reference>
<organism evidence="3 4">
    <name type="scientific">Hyphobacterium lacteum</name>
    <dbReference type="NCBI Taxonomy" id="3116575"/>
    <lineage>
        <taxon>Bacteria</taxon>
        <taxon>Pseudomonadati</taxon>
        <taxon>Pseudomonadota</taxon>
        <taxon>Alphaproteobacteria</taxon>
        <taxon>Maricaulales</taxon>
        <taxon>Maricaulaceae</taxon>
        <taxon>Hyphobacterium</taxon>
    </lineage>
</organism>
<keyword evidence="1" id="KW-0175">Coiled coil</keyword>
<dbReference type="InterPro" id="IPR001633">
    <property type="entry name" value="EAL_dom"/>
</dbReference>
<feature type="coiled-coil region" evidence="1">
    <location>
        <begin position="59"/>
        <end position="93"/>
    </location>
</feature>
<protein>
    <submittedName>
        <fullName evidence="3">EAL domain-containing protein</fullName>
    </submittedName>
</protein>
<dbReference type="Pfam" id="PF00563">
    <property type="entry name" value="EAL"/>
    <property type="match status" value="1"/>
</dbReference>
<feature type="domain" description="EAL" evidence="2">
    <location>
        <begin position="136"/>
        <end position="396"/>
    </location>
</feature>
<sequence>MPRASDMLIVLTYAMIAIVAALAFERFGLMSTSFAWMMGAVVFLIASQAHSAAARSIERSEMMEEIEALKAANLDLTEEVAEAQSRLDTIAETIRAEAAQREETLTNEVRVLESLVRKMGGAPAQPAPVSSGDTMRGVGIDIVKDALAHNRVDLYLQPIVSLPQRKTYFYESFSRLRDRADNIITPAAFIRAAEEAGIVAEVDNLLLFRCVQIVRRLTQSDRRIGIFCNISMSSMADEEFFPNFLDYMRRNSDLASSLIFEISQPAFEARSTAAARNMARLADYGFRFSVDQMADLNTNFADMQRAGVRFAKVTGDRLINAIRNEEPIAGIEAGAILAEDIPSLFAKYGMDLIADRIEQEDTVVELLDIDIGFAQGHLFGEPRPVRDDILDETIAEPIRRSA</sequence>
<keyword evidence="4" id="KW-1185">Reference proteome</keyword>
<comment type="caution">
    <text evidence="3">The sequence shown here is derived from an EMBL/GenBank/DDBJ whole genome shotgun (WGS) entry which is preliminary data.</text>
</comment>
<evidence type="ECO:0000256" key="1">
    <source>
        <dbReference type="SAM" id="Coils"/>
    </source>
</evidence>
<dbReference type="RefSeq" id="WP_330198036.1">
    <property type="nucleotide sequence ID" value="NZ_JAZDRP010000002.1"/>
</dbReference>
<evidence type="ECO:0000259" key="2">
    <source>
        <dbReference type="PROSITE" id="PS50883"/>
    </source>
</evidence>
<dbReference type="SUPFAM" id="SSF141868">
    <property type="entry name" value="EAL domain-like"/>
    <property type="match status" value="1"/>
</dbReference>
<dbReference type="PANTHER" id="PTHR33121:SF79">
    <property type="entry name" value="CYCLIC DI-GMP PHOSPHODIESTERASE PDED-RELATED"/>
    <property type="match status" value="1"/>
</dbReference>
<dbReference type="CDD" id="cd01948">
    <property type="entry name" value="EAL"/>
    <property type="match status" value="1"/>
</dbReference>
<dbReference type="SMART" id="SM00052">
    <property type="entry name" value="EAL"/>
    <property type="match status" value="1"/>
</dbReference>